<evidence type="ECO:0000256" key="2">
    <source>
        <dbReference type="ARBA" id="ARBA00022490"/>
    </source>
</evidence>
<comment type="subcellular location">
    <subcellularLocation>
        <location evidence="1 8">Cytoplasm</location>
    </subcellularLocation>
</comment>
<keyword evidence="3 8" id="KW-0436">Ligase</keyword>
<reference evidence="11" key="1">
    <citation type="submission" date="2018-03" db="EMBL/GenBank/DDBJ databases">
        <authorList>
            <person name="Zecchin S."/>
        </authorList>
    </citation>
    <scope>NUCLEOTIDE SEQUENCE [LARGE SCALE GENOMIC DNA]</scope>
</reference>
<keyword evidence="4 8" id="KW-0819">tRNA processing</keyword>
<name>A0A2U3QHF7_9BACT</name>
<dbReference type="NCBIfam" id="TIGR02432">
    <property type="entry name" value="lysidine_TilS_N"/>
    <property type="match status" value="1"/>
</dbReference>
<dbReference type="Pfam" id="PF11734">
    <property type="entry name" value="TilS_C"/>
    <property type="match status" value="1"/>
</dbReference>
<feature type="domain" description="Lysidine-tRNA(Ile) synthetase C-terminal" evidence="9">
    <location>
        <begin position="424"/>
        <end position="496"/>
    </location>
</feature>
<dbReference type="InterPro" id="IPR011063">
    <property type="entry name" value="TilS/TtcA_N"/>
</dbReference>
<dbReference type="Gene3D" id="1.20.59.20">
    <property type="match status" value="1"/>
</dbReference>
<evidence type="ECO:0000256" key="6">
    <source>
        <dbReference type="ARBA" id="ARBA00022840"/>
    </source>
</evidence>
<dbReference type="SUPFAM" id="SSF56037">
    <property type="entry name" value="PheT/TilS domain"/>
    <property type="match status" value="1"/>
</dbReference>
<dbReference type="CDD" id="cd01992">
    <property type="entry name" value="TilS_N"/>
    <property type="match status" value="1"/>
</dbReference>
<organism evidence="10 11">
    <name type="scientific">Candidatus Sulfobium mesophilum</name>
    <dbReference type="NCBI Taxonomy" id="2016548"/>
    <lineage>
        <taxon>Bacteria</taxon>
        <taxon>Pseudomonadati</taxon>
        <taxon>Nitrospirota</taxon>
        <taxon>Nitrospiria</taxon>
        <taxon>Nitrospirales</taxon>
        <taxon>Nitrospiraceae</taxon>
        <taxon>Candidatus Sulfobium</taxon>
    </lineage>
</organism>
<comment type="function">
    <text evidence="8">Ligates lysine onto the cytidine present at position 34 of the AUA codon-specific tRNA(Ile) that contains the anticodon CAU, in an ATP-dependent manner. Cytidine is converted to lysidine, thus changing the amino acid specificity of the tRNA from methionine to isoleucine.</text>
</comment>
<dbReference type="PANTHER" id="PTHR43033:SF1">
    <property type="entry name" value="TRNA(ILE)-LYSIDINE SYNTHASE-RELATED"/>
    <property type="match status" value="1"/>
</dbReference>
<dbReference type="InterPro" id="IPR012795">
    <property type="entry name" value="tRNA_Ile_lys_synt_N"/>
</dbReference>
<dbReference type="GO" id="GO:0005737">
    <property type="term" value="C:cytoplasm"/>
    <property type="evidence" value="ECO:0007669"/>
    <property type="project" value="UniProtKB-SubCell"/>
</dbReference>
<evidence type="ECO:0000256" key="3">
    <source>
        <dbReference type="ARBA" id="ARBA00022598"/>
    </source>
</evidence>
<dbReference type="EMBL" id="OUUY01000081">
    <property type="protein sequence ID" value="SPQ00841.1"/>
    <property type="molecule type" value="Genomic_DNA"/>
</dbReference>
<dbReference type="AlphaFoldDB" id="A0A2U3QHF7"/>
<comment type="domain">
    <text evidence="8">The N-terminal region contains the highly conserved SGGXDS motif, predicted to be a P-loop motif involved in ATP binding.</text>
</comment>
<evidence type="ECO:0000256" key="1">
    <source>
        <dbReference type="ARBA" id="ARBA00004496"/>
    </source>
</evidence>
<evidence type="ECO:0000256" key="7">
    <source>
        <dbReference type="ARBA" id="ARBA00048539"/>
    </source>
</evidence>
<evidence type="ECO:0000313" key="11">
    <source>
        <dbReference type="Proteomes" id="UP000245125"/>
    </source>
</evidence>
<evidence type="ECO:0000256" key="8">
    <source>
        <dbReference type="HAMAP-Rule" id="MF_01161"/>
    </source>
</evidence>
<keyword evidence="11" id="KW-1185">Reference proteome</keyword>
<dbReference type="InterPro" id="IPR012796">
    <property type="entry name" value="Lysidine-tRNA-synth_C"/>
</dbReference>
<dbReference type="PANTHER" id="PTHR43033">
    <property type="entry name" value="TRNA(ILE)-LYSIDINE SYNTHASE-RELATED"/>
    <property type="match status" value="1"/>
</dbReference>
<dbReference type="InterPro" id="IPR014729">
    <property type="entry name" value="Rossmann-like_a/b/a_fold"/>
</dbReference>
<feature type="binding site" evidence="8">
    <location>
        <begin position="72"/>
        <end position="77"/>
    </location>
    <ligand>
        <name>ATP</name>
        <dbReference type="ChEBI" id="CHEBI:30616"/>
    </ligand>
</feature>
<dbReference type="NCBIfam" id="TIGR02433">
    <property type="entry name" value="lysidine_TilS_C"/>
    <property type="match status" value="1"/>
</dbReference>
<comment type="catalytic activity">
    <reaction evidence="7 8">
        <text>cytidine(34) in tRNA(Ile2) + L-lysine + ATP = lysidine(34) in tRNA(Ile2) + AMP + diphosphate + H(+)</text>
        <dbReference type="Rhea" id="RHEA:43744"/>
        <dbReference type="Rhea" id="RHEA-COMP:10625"/>
        <dbReference type="Rhea" id="RHEA-COMP:10670"/>
        <dbReference type="ChEBI" id="CHEBI:15378"/>
        <dbReference type="ChEBI" id="CHEBI:30616"/>
        <dbReference type="ChEBI" id="CHEBI:32551"/>
        <dbReference type="ChEBI" id="CHEBI:33019"/>
        <dbReference type="ChEBI" id="CHEBI:82748"/>
        <dbReference type="ChEBI" id="CHEBI:83665"/>
        <dbReference type="ChEBI" id="CHEBI:456215"/>
        <dbReference type="EC" id="6.3.4.19"/>
    </reaction>
</comment>
<evidence type="ECO:0000256" key="5">
    <source>
        <dbReference type="ARBA" id="ARBA00022741"/>
    </source>
</evidence>
<evidence type="ECO:0000256" key="4">
    <source>
        <dbReference type="ARBA" id="ARBA00022694"/>
    </source>
</evidence>
<keyword evidence="5 8" id="KW-0547">Nucleotide-binding</keyword>
<sequence>MRCGFAARFFNRWNASPHDAMGCMNETTGSLRKTATMKATAEPNSSLRDRVIYAINKYGMLSGGETVLVGLSGGPDSVCLLSILADLRGSYGVTLHAVYVNHNLRPGEVGKEIKFCEDFCREKGVNFLVKSVDVLSLAKTLGLNKQEAARQLRYRAFDEAATEVEAARIALAHNADDQIETICMRFLRGAGPAGLSGMPLKRGNIIRPLIEIERADIESYLAAGSISFVVDSSNLGTEYFRNKIRQVLVPVMKELNPSLAATMTHTSHILREEERYFSIVVTKALMKMISRKTKERIELFLAPMESMDTVILRRVLRRAIEETDSLRGINFTHVEDIINLVRRGSSGDRLSLPRGIRVIRGYSLLIITLEAARRIDEYELRPPAEVAVRGTGTVIRASLDNVKGDACDGRSSVLLDADAMKFPLKIRPRTAGDFFFPLGFGKRKKLQDFFVDAKVPRDERDMIPIVVSGDDIVWVAGYRADDRFRVHDSTEKFLRLDVVKGNF</sequence>
<dbReference type="SUPFAM" id="SSF52402">
    <property type="entry name" value="Adenine nucleotide alpha hydrolases-like"/>
    <property type="match status" value="1"/>
</dbReference>
<evidence type="ECO:0000259" key="9">
    <source>
        <dbReference type="SMART" id="SM00977"/>
    </source>
</evidence>
<dbReference type="GO" id="GO:0005524">
    <property type="term" value="F:ATP binding"/>
    <property type="evidence" value="ECO:0007669"/>
    <property type="project" value="UniProtKB-UniRule"/>
</dbReference>
<dbReference type="SMART" id="SM00977">
    <property type="entry name" value="TilS_C"/>
    <property type="match status" value="1"/>
</dbReference>
<dbReference type="SUPFAM" id="SSF82829">
    <property type="entry name" value="MesJ substrate recognition domain-like"/>
    <property type="match status" value="1"/>
</dbReference>
<keyword evidence="2 8" id="KW-0963">Cytoplasm</keyword>
<dbReference type="GO" id="GO:0006400">
    <property type="term" value="P:tRNA modification"/>
    <property type="evidence" value="ECO:0007669"/>
    <property type="project" value="UniProtKB-UniRule"/>
</dbReference>
<dbReference type="Proteomes" id="UP000245125">
    <property type="component" value="Unassembled WGS sequence"/>
</dbReference>
<proteinExistence type="inferred from homology"/>
<accession>A0A2U3QHF7</accession>
<dbReference type="Pfam" id="PF01171">
    <property type="entry name" value="ATP_bind_3"/>
    <property type="match status" value="1"/>
</dbReference>
<keyword evidence="6 8" id="KW-0067">ATP-binding</keyword>
<dbReference type="EC" id="6.3.4.19" evidence="8"/>
<dbReference type="Gene3D" id="3.40.50.620">
    <property type="entry name" value="HUPs"/>
    <property type="match status" value="1"/>
</dbReference>
<gene>
    <name evidence="8 10" type="primary">tilS</name>
    <name evidence="10" type="ORF">NBG4_350006</name>
</gene>
<dbReference type="HAMAP" id="MF_01161">
    <property type="entry name" value="tRNA_Ile_lys_synt"/>
    <property type="match status" value="1"/>
</dbReference>
<protein>
    <recommendedName>
        <fullName evidence="8">tRNA(Ile)-lysidine synthase</fullName>
        <ecNumber evidence="8">6.3.4.19</ecNumber>
    </recommendedName>
    <alternativeName>
        <fullName evidence="8">tRNA(Ile)-2-lysyl-cytidine synthase</fullName>
    </alternativeName>
    <alternativeName>
        <fullName evidence="8">tRNA(Ile)-lysidine synthetase</fullName>
    </alternativeName>
</protein>
<dbReference type="GO" id="GO:0032267">
    <property type="term" value="F:tRNA(Ile)-lysidine synthase activity"/>
    <property type="evidence" value="ECO:0007669"/>
    <property type="project" value="UniProtKB-EC"/>
</dbReference>
<comment type="similarity">
    <text evidence="8">Belongs to the tRNA(Ile)-lysidine synthase family.</text>
</comment>
<dbReference type="InterPro" id="IPR012094">
    <property type="entry name" value="tRNA_Ile_lys_synt"/>
</dbReference>
<evidence type="ECO:0000313" key="10">
    <source>
        <dbReference type="EMBL" id="SPQ00841.1"/>
    </source>
</evidence>